<comment type="caution">
    <text evidence="1">The sequence shown here is derived from an EMBL/GenBank/DDBJ whole genome shotgun (WGS) entry which is preliminary data.</text>
</comment>
<name>A0A1J8P5Z7_9COXI</name>
<sequence length="68" mass="7723">MWNISEQIRYQIIAQYRDNTILVNILGQGLYFIRSANQIFTAPTLMSGFSQEDAALIGYIVGSENHKV</sequence>
<dbReference type="EMBL" id="LUKY01000033">
    <property type="protein sequence ID" value="OIZ94395.1"/>
    <property type="molecule type" value="Genomic_DNA"/>
</dbReference>
<proteinExistence type="predicted"/>
<dbReference type="Proteomes" id="UP000183924">
    <property type="component" value="Unassembled WGS sequence"/>
</dbReference>
<accession>A0A1J8P5Z7</accession>
<gene>
    <name evidence="1" type="ORF">A1D18_06050</name>
</gene>
<dbReference type="OrthoDB" id="5660095at2"/>
<evidence type="ECO:0000313" key="2">
    <source>
        <dbReference type="Proteomes" id="UP000183924"/>
    </source>
</evidence>
<organism evidence="1 2">
    <name type="scientific">Candidatus Rickettsiella isopodorum</name>
    <dbReference type="NCBI Taxonomy" id="1225476"/>
    <lineage>
        <taxon>Bacteria</taxon>
        <taxon>Pseudomonadati</taxon>
        <taxon>Pseudomonadota</taxon>
        <taxon>Gammaproteobacteria</taxon>
        <taxon>Legionellales</taxon>
        <taxon>Coxiellaceae</taxon>
        <taxon>Rickettsiella</taxon>
    </lineage>
</organism>
<reference evidence="1 2" key="1">
    <citation type="submission" date="2016-03" db="EMBL/GenBank/DDBJ databases">
        <title>Comparative genomics of Rickettsiella.</title>
        <authorList>
            <person name="Chandler C."/>
            <person name="Wang Y."/>
        </authorList>
    </citation>
    <scope>NUCLEOTIDE SEQUENCE [LARGE SCALE GENOMIC DNA]</scope>
    <source>
        <strain evidence="1 2">RCFS May 2013</strain>
    </source>
</reference>
<evidence type="ECO:0000313" key="1">
    <source>
        <dbReference type="EMBL" id="OIZ94395.1"/>
    </source>
</evidence>
<protein>
    <submittedName>
        <fullName evidence="1">Uncharacterized protein</fullName>
    </submittedName>
</protein>
<dbReference type="RefSeq" id="WP_071662883.1">
    <property type="nucleotide sequence ID" value="NZ_LUKY01000033.1"/>
</dbReference>
<keyword evidence="2" id="KW-1185">Reference proteome</keyword>
<dbReference type="AlphaFoldDB" id="A0A1J8P5Z7"/>